<sequence length="191" mass="20529">MLHRHYLAAAIASVMTVTGLFASVPAAAKAYLQCVPFARAESGVEIRGNAKTWWSQAAGTYARGDEPRKGAVMAFAGTRGMPMGHVAVVKKIVSDREILIDHANWSPINGRRGQIERGVRVVDVSDAGDWSMVRVWYAPIGDLGLRANPVQGFIYADEAPAEAPSFKAPVWTQNDWKPGNGLEVVAASLGN</sequence>
<dbReference type="Pfam" id="PF05257">
    <property type="entry name" value="CHAP"/>
    <property type="match status" value="1"/>
</dbReference>
<dbReference type="KEGG" id="sphu:SPPYR_0051"/>
<dbReference type="AlphaFoldDB" id="A0A1Y5PMH8"/>
<name>A0A1Y5PMH8_9SPHN</name>
<dbReference type="SUPFAM" id="SSF54001">
    <property type="entry name" value="Cysteine proteinases"/>
    <property type="match status" value="1"/>
</dbReference>
<dbReference type="EMBL" id="LT598653">
    <property type="protein sequence ID" value="SBV31171.1"/>
    <property type="molecule type" value="Genomic_DNA"/>
</dbReference>
<proteinExistence type="predicted"/>
<protein>
    <recommendedName>
        <fullName evidence="2">Peptidase C51 domain-containing protein</fullName>
    </recommendedName>
</protein>
<dbReference type="InterPro" id="IPR038765">
    <property type="entry name" value="Papain-like_cys_pep_sf"/>
</dbReference>
<evidence type="ECO:0000256" key="1">
    <source>
        <dbReference type="SAM" id="SignalP"/>
    </source>
</evidence>
<accession>A0A1Y5PMH8</accession>
<reference evidence="3" key="1">
    <citation type="submission" date="2016-03" db="EMBL/GenBank/DDBJ databases">
        <authorList>
            <person name="Ploux O."/>
        </authorList>
    </citation>
    <scope>NUCLEOTIDE SEQUENCE</scope>
    <source>
        <strain evidence="3">UC10</strain>
    </source>
</reference>
<organism evidence="3">
    <name type="scientific">uncultured Sphingopyxis sp</name>
    <dbReference type="NCBI Taxonomy" id="310581"/>
    <lineage>
        <taxon>Bacteria</taxon>
        <taxon>Pseudomonadati</taxon>
        <taxon>Pseudomonadota</taxon>
        <taxon>Alphaproteobacteria</taxon>
        <taxon>Sphingomonadales</taxon>
        <taxon>Sphingomonadaceae</taxon>
        <taxon>Sphingopyxis</taxon>
        <taxon>environmental samples</taxon>
    </lineage>
</organism>
<keyword evidence="1" id="KW-0732">Signal</keyword>
<evidence type="ECO:0000313" key="3">
    <source>
        <dbReference type="EMBL" id="SBV31171.1"/>
    </source>
</evidence>
<feature type="signal peptide" evidence="1">
    <location>
        <begin position="1"/>
        <end position="22"/>
    </location>
</feature>
<feature type="chain" id="PRO_5012396148" description="Peptidase C51 domain-containing protein" evidence="1">
    <location>
        <begin position="23"/>
        <end position="191"/>
    </location>
</feature>
<dbReference type="PROSITE" id="PS50911">
    <property type="entry name" value="CHAP"/>
    <property type="match status" value="1"/>
</dbReference>
<dbReference type="RefSeq" id="WP_295322388.1">
    <property type="nucleotide sequence ID" value="NZ_LT598653.1"/>
</dbReference>
<dbReference type="InterPro" id="IPR007921">
    <property type="entry name" value="CHAP_dom"/>
</dbReference>
<gene>
    <name evidence="3" type="ORF">SPPYR_0051</name>
</gene>
<dbReference type="Gene3D" id="3.90.1720.10">
    <property type="entry name" value="endopeptidase domain like (from Nostoc punctiforme)"/>
    <property type="match status" value="1"/>
</dbReference>
<evidence type="ECO:0000259" key="2">
    <source>
        <dbReference type="PROSITE" id="PS50911"/>
    </source>
</evidence>
<feature type="domain" description="Peptidase C51" evidence="2">
    <location>
        <begin position="9"/>
        <end position="134"/>
    </location>
</feature>